<comment type="similarity">
    <text evidence="1">Belongs to the short-chain dehydrogenases/reductases (SDR) family.</text>
</comment>
<organism evidence="4 5">
    <name type="scientific">Bugula neritina</name>
    <name type="common">Brown bryozoan</name>
    <name type="synonym">Sertularia neritina</name>
    <dbReference type="NCBI Taxonomy" id="10212"/>
    <lineage>
        <taxon>Eukaryota</taxon>
        <taxon>Metazoa</taxon>
        <taxon>Spiralia</taxon>
        <taxon>Lophotrochozoa</taxon>
        <taxon>Bryozoa</taxon>
        <taxon>Gymnolaemata</taxon>
        <taxon>Cheilostomatida</taxon>
        <taxon>Flustrina</taxon>
        <taxon>Buguloidea</taxon>
        <taxon>Bugulidae</taxon>
        <taxon>Bugula</taxon>
    </lineage>
</organism>
<dbReference type="PRINTS" id="PR00081">
    <property type="entry name" value="GDHRDH"/>
</dbReference>
<dbReference type="Proteomes" id="UP000593567">
    <property type="component" value="Unassembled WGS sequence"/>
</dbReference>
<dbReference type="GO" id="GO:0004090">
    <property type="term" value="F:carbonyl reductase (NADPH) activity"/>
    <property type="evidence" value="ECO:0007669"/>
    <property type="project" value="TreeGrafter"/>
</dbReference>
<evidence type="ECO:0000313" key="4">
    <source>
        <dbReference type="EMBL" id="KAF6033289.1"/>
    </source>
</evidence>
<evidence type="ECO:0000256" key="3">
    <source>
        <dbReference type="ARBA" id="ARBA00023002"/>
    </source>
</evidence>
<accession>A0A7J7K3T6</accession>
<comment type="caution">
    <text evidence="4">The sequence shown here is derived from an EMBL/GenBank/DDBJ whole genome shotgun (WGS) entry which is preliminary data.</text>
</comment>
<proteinExistence type="inferred from homology"/>
<keyword evidence="2" id="KW-0521">NADP</keyword>
<evidence type="ECO:0008006" key="6">
    <source>
        <dbReference type="Google" id="ProtNLM"/>
    </source>
</evidence>
<dbReference type="SUPFAM" id="SSF51735">
    <property type="entry name" value="NAD(P)-binding Rossmann-fold domains"/>
    <property type="match status" value="1"/>
</dbReference>
<keyword evidence="5" id="KW-1185">Reference proteome</keyword>
<dbReference type="PANTHER" id="PTHR43963:SF4">
    <property type="entry name" value="CARBONYL REDUCTASE (NADPH)"/>
    <property type="match status" value="1"/>
</dbReference>
<protein>
    <recommendedName>
        <fullName evidence="6">CBR1</fullName>
    </recommendedName>
</protein>
<evidence type="ECO:0000313" key="5">
    <source>
        <dbReference type="Proteomes" id="UP000593567"/>
    </source>
</evidence>
<dbReference type="EMBL" id="VXIV02001398">
    <property type="protein sequence ID" value="KAF6033289.1"/>
    <property type="molecule type" value="Genomic_DNA"/>
</dbReference>
<dbReference type="InterPro" id="IPR036291">
    <property type="entry name" value="NAD(P)-bd_dom_sf"/>
</dbReference>
<keyword evidence="3" id="KW-0560">Oxidoreductase</keyword>
<evidence type="ECO:0000256" key="1">
    <source>
        <dbReference type="ARBA" id="ARBA00006484"/>
    </source>
</evidence>
<dbReference type="InterPro" id="IPR002347">
    <property type="entry name" value="SDR_fam"/>
</dbReference>
<dbReference type="OrthoDB" id="7289984at2759"/>
<dbReference type="PANTHER" id="PTHR43963">
    <property type="entry name" value="CARBONYL REDUCTASE 1-RELATED"/>
    <property type="match status" value="1"/>
</dbReference>
<dbReference type="Pfam" id="PF00106">
    <property type="entry name" value="adh_short"/>
    <property type="match status" value="1"/>
</dbReference>
<name>A0A7J7K3T6_BUGNE</name>
<gene>
    <name evidence="4" type="ORF">EB796_008404</name>
</gene>
<sequence length="281" mass="30887">MRTHYILVTGANQGIGYGIVRRLCNEHPDWTIYGTSRSAANGEEAAKKLQSEGLKAEFLEADLTKPETFAAVKEKLTKDHGGLDILINNAGMAFKNASTDPYAVKAEVTLATNVFGTNMVCDTLFPILKDGARVVVLSSMRAPMSLHKVKKLNPERYASFIKNDPPLTRTEVLQAMTDFVSAVKAGDFAEKGWPDDEAYSVSKLGDTLLARAYQQEFNSVSERDIVVNAACPGYVMTSMSSHKGHLTIDEGADTPYYLAVLPPNTEIRGQHVSKRQIVKWE</sequence>
<reference evidence="4" key="1">
    <citation type="submission" date="2020-06" db="EMBL/GenBank/DDBJ databases">
        <title>Draft genome of Bugula neritina, a colonial animal packing powerful symbionts and potential medicines.</title>
        <authorList>
            <person name="Rayko M."/>
        </authorList>
    </citation>
    <scope>NUCLEOTIDE SEQUENCE [LARGE SCALE GENOMIC DNA]</scope>
    <source>
        <strain evidence="4">Kwan_BN1</strain>
    </source>
</reference>
<dbReference type="AlphaFoldDB" id="A0A7J7K3T6"/>
<dbReference type="Gene3D" id="3.40.50.720">
    <property type="entry name" value="NAD(P)-binding Rossmann-like Domain"/>
    <property type="match status" value="1"/>
</dbReference>
<evidence type="ECO:0000256" key="2">
    <source>
        <dbReference type="ARBA" id="ARBA00022857"/>
    </source>
</evidence>